<dbReference type="VEuPathDB" id="PiroplasmaDB:BMR1_03g04100"/>
<keyword evidence="4" id="KW-1185">Reference proteome</keyword>
<dbReference type="AlphaFoldDB" id="A0A1R4ACC9"/>
<dbReference type="GeneID" id="24425467"/>
<reference evidence="3 4" key="1">
    <citation type="journal article" date="2012" name="Nucleic Acids Res.">
        <title>Sequencing of the smallest Apicomplexan genome from the human pathogen Babesia microti.</title>
        <authorList>
            <person name="Cornillot E."/>
            <person name="Hadj-Kaddour K."/>
            <person name="Dassouli A."/>
            <person name="Noel B."/>
            <person name="Ranwez V."/>
            <person name="Vacherie B."/>
            <person name="Augagneur Y."/>
            <person name="Bres V."/>
            <person name="Duclos A."/>
            <person name="Randazzo S."/>
            <person name="Carcy B."/>
            <person name="Debierre-Grockiego F."/>
            <person name="Delbecq S."/>
            <person name="Moubri-Menage K."/>
            <person name="Shams-Eldin H."/>
            <person name="Usmani-Brown S."/>
            <person name="Bringaud F."/>
            <person name="Wincker P."/>
            <person name="Vivares C.P."/>
            <person name="Schwarz R.T."/>
            <person name="Schetters T.P."/>
            <person name="Krause P.J."/>
            <person name="Gorenflot A."/>
            <person name="Berry V."/>
            <person name="Barbe V."/>
            <person name="Ben Mamoun C."/>
        </authorList>
    </citation>
    <scope>NUCLEOTIDE SEQUENCE [LARGE SCALE GENOMIC DNA]</scope>
    <source>
        <strain evidence="3 4">RI</strain>
    </source>
</reference>
<dbReference type="SUPFAM" id="SSF48613">
    <property type="entry name" value="Heme oxygenase-like"/>
    <property type="match status" value="1"/>
</dbReference>
<dbReference type="Proteomes" id="UP000002899">
    <property type="component" value="Chromosome III"/>
</dbReference>
<keyword evidence="2" id="KW-1133">Transmembrane helix</keyword>
<dbReference type="InterPro" id="IPR016084">
    <property type="entry name" value="Haem_Oase-like_multi-hlx"/>
</dbReference>
<dbReference type="KEGG" id="bmic:BMR1_03g04100"/>
<feature type="transmembrane region" description="Helical" evidence="2">
    <location>
        <begin position="6"/>
        <end position="23"/>
    </location>
</feature>
<protein>
    <submittedName>
        <fullName evidence="3">Heme oxygenase (HO)</fullName>
    </submittedName>
</protein>
<evidence type="ECO:0000256" key="2">
    <source>
        <dbReference type="SAM" id="Phobius"/>
    </source>
</evidence>
<dbReference type="RefSeq" id="XP_012649431.2">
    <property type="nucleotide sequence ID" value="XM_012793977.2"/>
</dbReference>
<accession>A0A1R4ACC9</accession>
<keyword evidence="2" id="KW-0472">Membrane</keyword>
<keyword evidence="2" id="KW-0812">Transmembrane</keyword>
<evidence type="ECO:0000313" key="3">
    <source>
        <dbReference type="EMBL" id="SJK86638.1"/>
    </source>
</evidence>
<proteinExistence type="predicted"/>
<evidence type="ECO:0000313" key="4">
    <source>
        <dbReference type="Proteomes" id="UP000002899"/>
    </source>
</evidence>
<reference evidence="3 4" key="2">
    <citation type="journal article" date="2013" name="PLoS ONE">
        <title>Whole genome mapping and re-organization of the nuclear and mitochondrial genomes of Babesia microti isolates.</title>
        <authorList>
            <person name="Cornillot E."/>
            <person name="Dassouli A."/>
            <person name="Garg A."/>
            <person name="Pachikara N."/>
            <person name="Randazzo S."/>
            <person name="Depoix D."/>
            <person name="Carcy B."/>
            <person name="Delbecq S."/>
            <person name="Frutos R."/>
            <person name="Silva J.C."/>
            <person name="Sutton R."/>
            <person name="Krause P.J."/>
            <person name="Mamoun C.B."/>
        </authorList>
    </citation>
    <scope>NUCLEOTIDE SEQUENCE [LARGE SCALE GENOMIC DNA]</scope>
    <source>
        <strain evidence="3 4">RI</strain>
    </source>
</reference>
<feature type="region of interest" description="Disordered" evidence="1">
    <location>
        <begin position="26"/>
        <end position="51"/>
    </location>
</feature>
<reference evidence="3 4" key="3">
    <citation type="journal article" date="2016" name="Sci. Rep.">
        <title>Genome-wide diversity and gene expression profiling of Babesia microti isolates identify polymorphic genes that mediate host-pathogen interactions.</title>
        <authorList>
            <person name="Silva J.C."/>
            <person name="Cornillot E."/>
            <person name="McCracken C."/>
            <person name="Usmani-Brown S."/>
            <person name="Dwivedi A."/>
            <person name="Ifeonu O.O."/>
            <person name="Crabtree J."/>
            <person name="Gotia H.T."/>
            <person name="Virji A.Z."/>
            <person name="Reynes C."/>
            <person name="Colinge J."/>
            <person name="Kumar V."/>
            <person name="Lawres L."/>
            <person name="Pazzi J.E."/>
            <person name="Pablo J.V."/>
            <person name="Hung C."/>
            <person name="Brancato J."/>
            <person name="Kumari P."/>
            <person name="Orvis J."/>
            <person name="Tretina K."/>
            <person name="Chibucos M."/>
            <person name="Ott S."/>
            <person name="Sadzewicz L."/>
            <person name="Sengamalay N."/>
            <person name="Shetty A.C."/>
            <person name="Su Q."/>
            <person name="Tallon L."/>
            <person name="Fraser C.M."/>
            <person name="Frutos R."/>
            <person name="Molina D.M."/>
            <person name="Krause P.J."/>
            <person name="Ben Mamoun C."/>
        </authorList>
    </citation>
    <scope>NUCLEOTIDE SEQUENCE [LARGE SCALE GENOMIC DNA]</scope>
    <source>
        <strain evidence="3 4">RI</strain>
    </source>
</reference>
<gene>
    <name evidence="3" type="ORF">BMR1_03g04100</name>
</gene>
<dbReference type="EMBL" id="LN871598">
    <property type="protein sequence ID" value="SJK86638.1"/>
    <property type="molecule type" value="Genomic_DNA"/>
</dbReference>
<feature type="compositionally biased region" description="Basic residues" evidence="1">
    <location>
        <begin position="32"/>
        <end position="47"/>
    </location>
</feature>
<sequence>MHNGQVNIFLAILYVTMVVGYVPKRATLRPPKPNRKTPKGPILHRREKAKESNQLRDELIMKYWRRVGKEVNEVPFTDQSHQQHIDTRRAFMSMYVLPKMAEISYKECDILKLDEKKSSNFTRHSCLQFLCEIRNFFSVCAHGFNKNEGLKELVEMGPINEIPYLSNDITYIRKLINGSGEFTTEHGKYIDFLQKIAENDPIALVSHAYYFYKEWCLCKFHVLNSIKLHLRITRHFQSAGFNEDVLNFEYVLNMLACSWSQVEKDNFLRNLSIASDMAKCYTQCFT</sequence>
<organism evidence="3 4">
    <name type="scientific">Babesia microti (strain RI)</name>
    <dbReference type="NCBI Taxonomy" id="1133968"/>
    <lineage>
        <taxon>Eukaryota</taxon>
        <taxon>Sar</taxon>
        <taxon>Alveolata</taxon>
        <taxon>Apicomplexa</taxon>
        <taxon>Aconoidasida</taxon>
        <taxon>Piroplasmida</taxon>
        <taxon>Babesiidae</taxon>
        <taxon>Babesia</taxon>
    </lineage>
</organism>
<name>A0A1R4ACC9_BABMR</name>
<evidence type="ECO:0000256" key="1">
    <source>
        <dbReference type="SAM" id="MobiDB-lite"/>
    </source>
</evidence>